<reference evidence="3 4" key="1">
    <citation type="submission" date="2019-02" db="EMBL/GenBank/DDBJ databases">
        <title>Deep-cultivation of Planctomycetes and their phenomic and genomic characterization uncovers novel biology.</title>
        <authorList>
            <person name="Wiegand S."/>
            <person name="Jogler M."/>
            <person name="Boedeker C."/>
            <person name="Pinto D."/>
            <person name="Vollmers J."/>
            <person name="Rivas-Marin E."/>
            <person name="Kohn T."/>
            <person name="Peeters S.H."/>
            <person name="Heuer A."/>
            <person name="Rast P."/>
            <person name="Oberbeckmann S."/>
            <person name="Bunk B."/>
            <person name="Jeske O."/>
            <person name="Meyerdierks A."/>
            <person name="Storesund J.E."/>
            <person name="Kallscheuer N."/>
            <person name="Luecker S."/>
            <person name="Lage O.M."/>
            <person name="Pohl T."/>
            <person name="Merkel B.J."/>
            <person name="Hornburger P."/>
            <person name="Mueller R.-W."/>
            <person name="Bruemmer F."/>
            <person name="Labrenz M."/>
            <person name="Spormann A.M."/>
            <person name="Op Den Camp H."/>
            <person name="Overmann J."/>
            <person name="Amann R."/>
            <person name="Jetten M.S.M."/>
            <person name="Mascher T."/>
            <person name="Medema M.H."/>
            <person name="Devos D.P."/>
            <person name="Kaster A.-K."/>
            <person name="Ovreas L."/>
            <person name="Rohde M."/>
            <person name="Galperin M.Y."/>
            <person name="Jogler C."/>
        </authorList>
    </citation>
    <scope>NUCLEOTIDE SEQUENCE [LARGE SCALE GENOMIC DNA]</scope>
    <source>
        <strain evidence="3 4">Pla144</strain>
    </source>
</reference>
<dbReference type="EMBL" id="SJPS01000007">
    <property type="protein sequence ID" value="TWU22815.1"/>
    <property type="molecule type" value="Genomic_DNA"/>
</dbReference>
<sequence length="581" mass="63633">MLQRPTIAKDSLRVPIKHQPLDRNVSSDSQSIKAMPAAKSAWLPWFPLFWVVLIVGGYLYMQLGSLDQDVKNSSTVFCLGLLLFGLTGWVFLCSHYSTAKRLLWGGGPWILVLAGVASVELVNNGDVGVIDWRWRWSAKHDEKLSVPLGKEQIAIEWETTTHDYPRFLGNGFWAEVLDVQLATDWDEQPPVERWRCPVGAGWSGFAIVGDFAVTQEQRGSQELVVCYRVSSENPEGEIVWTHADPVRFDPSGAGALGYVGPRATPAIHDGRVLTVGATGILNCIDARSGSLLWTHDTLTENNMQNTMWGKACSPAILETEGKPTLVLMSVGAPSASLVAYDLETGKEVWAAGSRRSSYASPVICELLGERQILCVNEDFVTAHSATDGKILWEYPWQGNSDSDATASQPVPLSEDRVFLSKGYGVGASLVQLSRDESGDILAGPLWEPPIRKVMKTKMGNVIVRDGFIYGLDGGILQCIDVERGKSQWKKRRLPAIGHGQIMAIGDNLVILSETGELILVAIDPEEYQELASMSVFPSEEITWNNPAFSSPYLLLRNAEQAVCLKLPLADSADVSLAHTAD</sequence>
<name>A0A5C6CFK4_9BACT</name>
<evidence type="ECO:0000313" key="3">
    <source>
        <dbReference type="EMBL" id="TWU22815.1"/>
    </source>
</evidence>
<dbReference type="OrthoDB" id="7051554at2"/>
<feature type="domain" description="Pyrrolo-quinoline quinone repeat" evidence="2">
    <location>
        <begin position="233"/>
        <end position="489"/>
    </location>
</feature>
<keyword evidence="1" id="KW-0472">Membrane</keyword>
<dbReference type="PANTHER" id="PTHR34512">
    <property type="entry name" value="CELL SURFACE PROTEIN"/>
    <property type="match status" value="1"/>
</dbReference>
<keyword evidence="1" id="KW-1133">Transmembrane helix</keyword>
<dbReference type="SUPFAM" id="SSF50998">
    <property type="entry name" value="Quinoprotein alcohol dehydrogenase-like"/>
    <property type="match status" value="1"/>
</dbReference>
<dbReference type="InterPro" id="IPR015943">
    <property type="entry name" value="WD40/YVTN_repeat-like_dom_sf"/>
</dbReference>
<dbReference type="PANTHER" id="PTHR34512:SF30">
    <property type="entry name" value="OUTER MEMBRANE PROTEIN ASSEMBLY FACTOR BAMB"/>
    <property type="match status" value="1"/>
</dbReference>
<evidence type="ECO:0000313" key="4">
    <source>
        <dbReference type="Proteomes" id="UP000318437"/>
    </source>
</evidence>
<evidence type="ECO:0000259" key="2">
    <source>
        <dbReference type="Pfam" id="PF13360"/>
    </source>
</evidence>
<dbReference type="Pfam" id="PF13360">
    <property type="entry name" value="PQQ_2"/>
    <property type="match status" value="1"/>
</dbReference>
<protein>
    <submittedName>
        <fullName evidence="3">Outer membrane biogenesis protein BamB</fullName>
    </submittedName>
</protein>
<proteinExistence type="predicted"/>
<dbReference type="InterPro" id="IPR002372">
    <property type="entry name" value="PQQ_rpt_dom"/>
</dbReference>
<dbReference type="AlphaFoldDB" id="A0A5C6CFK4"/>
<keyword evidence="4" id="KW-1185">Reference proteome</keyword>
<gene>
    <name evidence="3" type="ORF">Pla144_42760</name>
</gene>
<keyword evidence="1" id="KW-0812">Transmembrane</keyword>
<comment type="caution">
    <text evidence="3">The sequence shown here is derived from an EMBL/GenBank/DDBJ whole genome shotgun (WGS) entry which is preliminary data.</text>
</comment>
<dbReference type="InterPro" id="IPR011047">
    <property type="entry name" value="Quinoprotein_ADH-like_sf"/>
</dbReference>
<feature type="transmembrane region" description="Helical" evidence="1">
    <location>
        <begin position="42"/>
        <end position="61"/>
    </location>
</feature>
<dbReference type="Gene3D" id="2.130.10.10">
    <property type="entry name" value="YVTN repeat-like/Quinoprotein amine dehydrogenase"/>
    <property type="match status" value="1"/>
</dbReference>
<organism evidence="3 4">
    <name type="scientific">Bythopirellula polymerisocia</name>
    <dbReference type="NCBI Taxonomy" id="2528003"/>
    <lineage>
        <taxon>Bacteria</taxon>
        <taxon>Pseudomonadati</taxon>
        <taxon>Planctomycetota</taxon>
        <taxon>Planctomycetia</taxon>
        <taxon>Pirellulales</taxon>
        <taxon>Lacipirellulaceae</taxon>
        <taxon>Bythopirellula</taxon>
    </lineage>
</organism>
<evidence type="ECO:0000256" key="1">
    <source>
        <dbReference type="SAM" id="Phobius"/>
    </source>
</evidence>
<dbReference type="Proteomes" id="UP000318437">
    <property type="component" value="Unassembled WGS sequence"/>
</dbReference>
<feature type="transmembrane region" description="Helical" evidence="1">
    <location>
        <begin position="73"/>
        <end position="92"/>
    </location>
</feature>
<accession>A0A5C6CFK4</accession>